<name>A0A914GQT4_GLORO</name>
<evidence type="ECO:0000256" key="1">
    <source>
        <dbReference type="SAM" id="MobiDB-lite"/>
    </source>
</evidence>
<dbReference type="AlphaFoldDB" id="A0A914GQT4"/>
<sequence length="73" mass="8146">MAFSFFLLMFITPRLCVFATNGKRMQKSMMKPELCTSFLVLAFTQDRASKIQKNASGRNDKTGGDINFSAITA</sequence>
<dbReference type="Proteomes" id="UP000887572">
    <property type="component" value="Unplaced"/>
</dbReference>
<evidence type="ECO:0000313" key="4">
    <source>
        <dbReference type="WBParaSite" id="Gr19_v10_g10543.t1"/>
    </source>
</evidence>
<evidence type="ECO:0000256" key="2">
    <source>
        <dbReference type="SAM" id="SignalP"/>
    </source>
</evidence>
<dbReference type="WBParaSite" id="Gr19_v10_g10543.t1">
    <property type="protein sequence ID" value="Gr19_v10_g10543.t1"/>
    <property type="gene ID" value="Gr19_v10_g10543"/>
</dbReference>
<protein>
    <submittedName>
        <fullName evidence="4">Secreted protein</fullName>
    </submittedName>
</protein>
<keyword evidence="3" id="KW-1185">Reference proteome</keyword>
<reference evidence="4" key="1">
    <citation type="submission" date="2022-11" db="UniProtKB">
        <authorList>
            <consortium name="WormBaseParasite"/>
        </authorList>
    </citation>
    <scope>IDENTIFICATION</scope>
</reference>
<organism evidence="3 4">
    <name type="scientific">Globodera rostochiensis</name>
    <name type="common">Golden nematode worm</name>
    <name type="synonym">Heterodera rostochiensis</name>
    <dbReference type="NCBI Taxonomy" id="31243"/>
    <lineage>
        <taxon>Eukaryota</taxon>
        <taxon>Metazoa</taxon>
        <taxon>Ecdysozoa</taxon>
        <taxon>Nematoda</taxon>
        <taxon>Chromadorea</taxon>
        <taxon>Rhabditida</taxon>
        <taxon>Tylenchina</taxon>
        <taxon>Tylenchomorpha</taxon>
        <taxon>Tylenchoidea</taxon>
        <taxon>Heteroderidae</taxon>
        <taxon>Heteroderinae</taxon>
        <taxon>Globodera</taxon>
    </lineage>
</organism>
<proteinExistence type="predicted"/>
<feature type="signal peptide" evidence="2">
    <location>
        <begin position="1"/>
        <end position="19"/>
    </location>
</feature>
<keyword evidence="2" id="KW-0732">Signal</keyword>
<accession>A0A914GQT4</accession>
<evidence type="ECO:0000313" key="3">
    <source>
        <dbReference type="Proteomes" id="UP000887572"/>
    </source>
</evidence>
<feature type="region of interest" description="Disordered" evidence="1">
    <location>
        <begin position="53"/>
        <end position="73"/>
    </location>
</feature>
<feature type="chain" id="PRO_5037309517" evidence="2">
    <location>
        <begin position="20"/>
        <end position="73"/>
    </location>
</feature>